<keyword evidence="3" id="KW-1185">Reference proteome</keyword>
<proteinExistence type="predicted"/>
<feature type="compositionally biased region" description="Polar residues" evidence="1">
    <location>
        <begin position="336"/>
        <end position="350"/>
    </location>
</feature>
<dbReference type="Proteomes" id="UP000236319">
    <property type="component" value="Unassembled WGS sequence"/>
</dbReference>
<feature type="region of interest" description="Disordered" evidence="1">
    <location>
        <begin position="320"/>
        <end position="357"/>
    </location>
</feature>
<dbReference type="GeneID" id="39877221"/>
<dbReference type="EMBL" id="BDSA01000051">
    <property type="protein sequence ID" value="GBE63451.1"/>
    <property type="molecule type" value="Genomic_DNA"/>
</dbReference>
<evidence type="ECO:0000313" key="2">
    <source>
        <dbReference type="EMBL" id="GBE63451.1"/>
    </source>
</evidence>
<feature type="compositionally biased region" description="Basic and acidic residues" evidence="1">
    <location>
        <begin position="320"/>
        <end position="332"/>
    </location>
</feature>
<name>A0A2H6KKD6_9APIC</name>
<dbReference type="VEuPathDB" id="PiroplasmaDB:BOVATA_049440"/>
<accession>A0A2H6KKD6</accession>
<dbReference type="RefSeq" id="XP_028869694.1">
    <property type="nucleotide sequence ID" value="XM_029013861.1"/>
</dbReference>
<comment type="caution">
    <text evidence="2">The sequence shown here is derived from an EMBL/GenBank/DDBJ whole genome shotgun (WGS) entry which is preliminary data.</text>
</comment>
<reference evidence="2 3" key="1">
    <citation type="journal article" date="2017" name="BMC Genomics">
        <title>Whole-genome assembly of Babesia ovata and comparative genomics between closely related pathogens.</title>
        <authorList>
            <person name="Yamagishi J."/>
            <person name="Asada M."/>
            <person name="Hakimi H."/>
            <person name="Tanaka T.Q."/>
            <person name="Sugimoto C."/>
            <person name="Kawazu S."/>
        </authorList>
    </citation>
    <scope>NUCLEOTIDE SEQUENCE [LARGE SCALE GENOMIC DNA]</scope>
    <source>
        <strain evidence="2 3">Miyake</strain>
    </source>
</reference>
<protein>
    <submittedName>
        <fullName evidence="2">Uncharacterized protein</fullName>
    </submittedName>
</protein>
<evidence type="ECO:0000256" key="1">
    <source>
        <dbReference type="SAM" id="MobiDB-lite"/>
    </source>
</evidence>
<organism evidence="2 3">
    <name type="scientific">Babesia ovata</name>
    <dbReference type="NCBI Taxonomy" id="189622"/>
    <lineage>
        <taxon>Eukaryota</taxon>
        <taxon>Sar</taxon>
        <taxon>Alveolata</taxon>
        <taxon>Apicomplexa</taxon>
        <taxon>Aconoidasida</taxon>
        <taxon>Piroplasmida</taxon>
        <taxon>Babesiidae</taxon>
        <taxon>Babesia</taxon>
    </lineage>
</organism>
<evidence type="ECO:0000313" key="3">
    <source>
        <dbReference type="Proteomes" id="UP000236319"/>
    </source>
</evidence>
<gene>
    <name evidence="2" type="ORF">BOVATA_049440</name>
</gene>
<sequence length="357" mass="40313">MDFAWEADGKNCAKTFFTLLNIVYEDMATLKKRCEDATKYGWKNKKICKTQKGTGNSLGAFFERCGYRIPSEDNGKQDAELQCKESMKGSDLLVKLAESLTDTYNNAHLNTCVKEKHHEGQKAKTLYDLFDLLDCLLSHFNEYNEVCHYSTLSATKSPCSIFEILVWMSGLPHHPVFTDMRDVAVTDLFEDPKKKMKEVIDGVEMEVTDMSTVPIKAHPNSITFNHTQAAVTHMCSQAYDLLVCILGTGDAETIYGVDFCTNSLKLKYPNRGADCLQMFLEILRRLLPTLRYLETMCSYPASIGGWSQCRYGKDVKPAKWPCDEHPKPEPRGQPKGQATCQANTEPNCQPKSLYKAT</sequence>
<dbReference type="AlphaFoldDB" id="A0A2H6KKD6"/>